<evidence type="ECO:0008006" key="3">
    <source>
        <dbReference type="Google" id="ProtNLM"/>
    </source>
</evidence>
<sequence>MRNFIWSFSAFFCLLSVSFSQTKSIEKGTYISTNKGQKIKLNLLDDGKYELVFYSGDYNIKGDSLLFSQNRKTDDTFSLTFASDKKAKKIKIKFLDPSYNPFYIGTQKGSEAVQYQKLSDIKTKEDPDWKNIDVAFEIDKADYLYLVLEGYETEKTKLYKYALPKDVSEITIKYELDVLGDLKISGLYDQKTKNLKIFGPGGKDPILFLNDKETQPETTPGVIAIEKQNITNWTYPGKDVAGTDDYDVAVDSTVVTVDSAYASPKINFKFKIENSLKEAIAATKKTNTKFLVVYTDSKNPAAKADFDAFVKEQEEQVGYNMYDVYDPQYDIFNYYLATADDKKWLKANKINDNPGVIILNGDGDVLTSAKSTLNDQKSKFNYYDDFCKKVQRVNAFSAFNKIVKNKKTTDTELIATFNRAAVLELPYDYEADYDVAVVAENNAADFKLPKVALDKKEVMQTWKKLIEAHQKDTKPNMLLVETILREIKNQGFSKQFFKEDRVLNDTDFLSIDYLIKHYDAIEKAKTEAVDPAVPAMTVTNLSADISSALQINSYVSQEGVEGTANQNKIISTYKKLIAIGKGGFECYKNYFAYLSQDTEESADNTTFLKEFSTYFNTYLAPEKGNVIETLDQLFATIDANSEYSYNGWSSFKDYHSNLANTAAWSVVEKPANAAFIKSAIVWSEYSLAVTKNNPYYLDTLAQLYYKDGQKEKAIELQKKALQYSATVYEPDTLNDMKEVLEKMQNGTY</sequence>
<accession>A0A434A9L5</accession>
<organism evidence="1 2">
    <name type="scientific">Flavobacterium cupreum</name>
    <dbReference type="NCBI Taxonomy" id="2133766"/>
    <lineage>
        <taxon>Bacteria</taxon>
        <taxon>Pseudomonadati</taxon>
        <taxon>Bacteroidota</taxon>
        <taxon>Flavobacteriia</taxon>
        <taxon>Flavobacteriales</taxon>
        <taxon>Flavobacteriaceae</taxon>
        <taxon>Flavobacterium</taxon>
    </lineage>
</organism>
<dbReference type="EMBL" id="QWDM01000004">
    <property type="protein sequence ID" value="RUT71070.1"/>
    <property type="molecule type" value="Genomic_DNA"/>
</dbReference>
<proteinExistence type="predicted"/>
<dbReference type="OrthoDB" id="1436875at2"/>
<name>A0A434A9L5_9FLAO</name>
<dbReference type="SUPFAM" id="SSF48452">
    <property type="entry name" value="TPR-like"/>
    <property type="match status" value="1"/>
</dbReference>
<dbReference type="Proteomes" id="UP000288102">
    <property type="component" value="Unassembled WGS sequence"/>
</dbReference>
<dbReference type="InterPro" id="IPR011990">
    <property type="entry name" value="TPR-like_helical_dom_sf"/>
</dbReference>
<protein>
    <recommendedName>
        <fullName evidence="3">Tetratricopeptide repeat protein</fullName>
    </recommendedName>
</protein>
<keyword evidence="2" id="KW-1185">Reference proteome</keyword>
<dbReference type="AlphaFoldDB" id="A0A434A9L5"/>
<reference evidence="2" key="1">
    <citation type="journal article" date="2019" name="Syst. Appl. Microbiol.">
        <title>Flavobacterium circumlabens sp. nov. and Flavobacterium cupreum sp. nov., two psychrotrophic species isolated from Antarctic environmental samples.</title>
        <authorList>
            <person name="Kralova S."/>
            <person name="Busse H.-J."/>
            <person name="Svec P."/>
            <person name="Maslanova I."/>
            <person name="Stankova E."/>
            <person name="Bartak M."/>
            <person name="Sedlacek I."/>
        </authorList>
    </citation>
    <scope>NUCLEOTIDE SEQUENCE [LARGE SCALE GENOMIC DNA]</scope>
    <source>
        <strain evidence="2">CCM 8825</strain>
    </source>
</reference>
<gene>
    <name evidence="1" type="ORF">D0817_08015</name>
</gene>
<comment type="caution">
    <text evidence="1">The sequence shown here is derived from an EMBL/GenBank/DDBJ whole genome shotgun (WGS) entry which is preliminary data.</text>
</comment>
<dbReference type="RefSeq" id="WP_127337852.1">
    <property type="nucleotide sequence ID" value="NZ_QWDM01000004.1"/>
</dbReference>
<evidence type="ECO:0000313" key="1">
    <source>
        <dbReference type="EMBL" id="RUT71070.1"/>
    </source>
</evidence>
<evidence type="ECO:0000313" key="2">
    <source>
        <dbReference type="Proteomes" id="UP000288102"/>
    </source>
</evidence>